<dbReference type="InterPro" id="IPR042451">
    <property type="entry name" value="ZPR1_A/B_dom"/>
</dbReference>
<name>A3MSG7_PYRCJ</name>
<dbReference type="GeneID" id="4908384"/>
<keyword evidence="4" id="KW-0862">Zinc</keyword>
<dbReference type="Pfam" id="PF22794">
    <property type="entry name" value="jr-ZPR1"/>
    <property type="match status" value="1"/>
</dbReference>
<dbReference type="NCBIfam" id="TIGR00310">
    <property type="entry name" value="ZPR1_znf"/>
    <property type="match status" value="1"/>
</dbReference>
<evidence type="ECO:0000313" key="7">
    <source>
        <dbReference type="Proteomes" id="UP000001431"/>
    </source>
</evidence>
<dbReference type="EMBL" id="CP000561">
    <property type="protein sequence ID" value="ABO07584.1"/>
    <property type="molecule type" value="Genomic_DNA"/>
</dbReference>
<proteinExistence type="inferred from homology"/>
<protein>
    <submittedName>
        <fullName evidence="6">ZPR1-like zinc finger protein</fullName>
    </submittedName>
</protein>
<accession>A3MSG7</accession>
<dbReference type="InterPro" id="IPR004457">
    <property type="entry name" value="Znf_ZPR1"/>
</dbReference>
<dbReference type="Pfam" id="PF03367">
    <property type="entry name" value="Zn_ribbon_ZPR1"/>
    <property type="match status" value="1"/>
</dbReference>
<comment type="similarity">
    <text evidence="1">Belongs to the ZPR1 family.</text>
</comment>
<dbReference type="Gene3D" id="2.20.25.420">
    <property type="entry name" value="ZPR1, zinc finger domain"/>
    <property type="match status" value="1"/>
</dbReference>
<dbReference type="Proteomes" id="UP000001431">
    <property type="component" value="Chromosome"/>
</dbReference>
<sequence>MIYETETRCPVCGAKAFRYVEFLYDVPFFGNVLIQSGVCTACGYRYFDIVYADAGRPTRVTFTARDGLDVAKSLLIRSRTGRIYSPDLGFELEPGTQGEAMITTVEGFLYKVVDYAERLKVLEPEKADVVDAFIQRVYEKIENGGFTLVVEDPQGKSFISPYRPDTVQVEYLDEGQAGTPPQ</sequence>
<gene>
    <name evidence="6" type="ordered locus">Pcal_0146</name>
</gene>
<dbReference type="PANTHER" id="PTHR10876:SF0">
    <property type="entry name" value="ZINC FINGER PROTEIN ZPR1"/>
    <property type="match status" value="1"/>
</dbReference>
<dbReference type="SMART" id="SM00709">
    <property type="entry name" value="Zpr1"/>
    <property type="match status" value="1"/>
</dbReference>
<dbReference type="InterPro" id="IPR042452">
    <property type="entry name" value="ZPR1_Znf1/2"/>
</dbReference>
<dbReference type="Gene3D" id="2.60.120.1040">
    <property type="entry name" value="ZPR1, A/B domain"/>
    <property type="match status" value="1"/>
</dbReference>
<evidence type="ECO:0000313" key="6">
    <source>
        <dbReference type="EMBL" id="ABO07584.1"/>
    </source>
</evidence>
<evidence type="ECO:0000256" key="1">
    <source>
        <dbReference type="ARBA" id="ARBA00008354"/>
    </source>
</evidence>
<dbReference type="InterPro" id="IPR056180">
    <property type="entry name" value="ZPR1_jr_dom"/>
</dbReference>
<feature type="domain" description="Zinc finger ZPR1-type" evidence="5">
    <location>
        <begin position="7"/>
        <end position="161"/>
    </location>
</feature>
<dbReference type="AlphaFoldDB" id="A3MSG7"/>
<evidence type="ECO:0000259" key="5">
    <source>
        <dbReference type="SMART" id="SM00709"/>
    </source>
</evidence>
<evidence type="ECO:0000256" key="2">
    <source>
        <dbReference type="ARBA" id="ARBA00022723"/>
    </source>
</evidence>
<dbReference type="InterPro" id="IPR040141">
    <property type="entry name" value="ZPR1"/>
</dbReference>
<evidence type="ECO:0000256" key="3">
    <source>
        <dbReference type="ARBA" id="ARBA00022771"/>
    </source>
</evidence>
<keyword evidence="7" id="KW-1185">Reference proteome</keyword>
<keyword evidence="2" id="KW-0479">Metal-binding</keyword>
<evidence type="ECO:0000256" key="4">
    <source>
        <dbReference type="ARBA" id="ARBA00022833"/>
    </source>
</evidence>
<dbReference type="eggNOG" id="arCOG04265">
    <property type="taxonomic scope" value="Archaea"/>
</dbReference>
<reference evidence="6" key="1">
    <citation type="submission" date="2007-02" db="EMBL/GenBank/DDBJ databases">
        <title>Complete sequence of Pyrobaculum calidifontis JCM 11548.</title>
        <authorList>
            <consortium name="US DOE Joint Genome Institute"/>
            <person name="Copeland A."/>
            <person name="Lucas S."/>
            <person name="Lapidus A."/>
            <person name="Barry K."/>
            <person name="Glavina del Rio T."/>
            <person name="Dalin E."/>
            <person name="Tice H."/>
            <person name="Pitluck S."/>
            <person name="Chain P."/>
            <person name="Malfatti S."/>
            <person name="Shin M."/>
            <person name="Vergez L."/>
            <person name="Schmutz J."/>
            <person name="Larimer F."/>
            <person name="Land M."/>
            <person name="Hauser L."/>
            <person name="Kyrpides N."/>
            <person name="Mikhailova N."/>
            <person name="Cozen A.E."/>
            <person name="Fitz-Gibbon S.T."/>
            <person name="House C.H."/>
            <person name="Saltikov C."/>
            <person name="Lowe T.M."/>
            <person name="Richardson P."/>
        </authorList>
    </citation>
    <scope>NUCLEOTIDE SEQUENCE [LARGE SCALE GENOMIC DNA]</scope>
    <source>
        <strain evidence="6">JCM 11548</strain>
    </source>
</reference>
<dbReference type="KEGG" id="pcl:Pcal_0146"/>
<organism evidence="6 7">
    <name type="scientific">Pyrobaculum calidifontis (strain DSM 21063 / JCM 11548 / VA1)</name>
    <dbReference type="NCBI Taxonomy" id="410359"/>
    <lineage>
        <taxon>Archaea</taxon>
        <taxon>Thermoproteota</taxon>
        <taxon>Thermoprotei</taxon>
        <taxon>Thermoproteales</taxon>
        <taxon>Thermoproteaceae</taxon>
        <taxon>Pyrobaculum</taxon>
    </lineage>
</organism>
<dbReference type="HOGENOM" id="CLU_107446_0_0_2"/>
<dbReference type="PANTHER" id="PTHR10876">
    <property type="entry name" value="ZINC FINGER PROTEIN ZPR1"/>
    <property type="match status" value="1"/>
</dbReference>
<dbReference type="STRING" id="410359.Pcal_0146"/>
<keyword evidence="3" id="KW-0863">Zinc-finger</keyword>
<dbReference type="RefSeq" id="WP_011848841.1">
    <property type="nucleotide sequence ID" value="NC_009073.1"/>
</dbReference>
<dbReference type="GO" id="GO:0008270">
    <property type="term" value="F:zinc ion binding"/>
    <property type="evidence" value="ECO:0007669"/>
    <property type="project" value="UniProtKB-KW"/>
</dbReference>